<evidence type="ECO:0000256" key="8">
    <source>
        <dbReference type="ARBA" id="ARBA00023157"/>
    </source>
</evidence>
<name>A0AB34FUP2_9HYPO</name>
<evidence type="ECO:0000256" key="1">
    <source>
        <dbReference type="ARBA" id="ARBA00006249"/>
    </source>
</evidence>
<dbReference type="GO" id="GO:0030600">
    <property type="term" value="F:feruloyl esterase activity"/>
    <property type="evidence" value="ECO:0007669"/>
    <property type="project" value="UniProtKB-EC"/>
</dbReference>
<dbReference type="PANTHER" id="PTHR33938">
    <property type="entry name" value="FERULOYL ESTERASE B-RELATED"/>
    <property type="match status" value="1"/>
</dbReference>
<dbReference type="InterPro" id="IPR011118">
    <property type="entry name" value="Tannase/feruloyl_esterase"/>
</dbReference>
<keyword evidence="3" id="KW-0119">Carbohydrate metabolism</keyword>
<evidence type="ECO:0000256" key="3">
    <source>
        <dbReference type="ARBA" id="ARBA00022651"/>
    </source>
</evidence>
<evidence type="ECO:0000256" key="2">
    <source>
        <dbReference type="ARBA" id="ARBA00022487"/>
    </source>
</evidence>
<comment type="caution">
    <text evidence="12">The sequence shown here is derived from an EMBL/GenBank/DDBJ whole genome shotgun (WGS) entry which is preliminary data.</text>
</comment>
<proteinExistence type="inferred from homology"/>
<feature type="compositionally biased region" description="Basic and acidic residues" evidence="11">
    <location>
        <begin position="71"/>
        <end position="92"/>
    </location>
</feature>
<dbReference type="InterPro" id="IPR029058">
    <property type="entry name" value="AB_hydrolase_fold"/>
</dbReference>
<keyword evidence="3" id="KW-0624">Polysaccharide degradation</keyword>
<evidence type="ECO:0000313" key="13">
    <source>
        <dbReference type="Proteomes" id="UP001163105"/>
    </source>
</evidence>
<evidence type="ECO:0000256" key="5">
    <source>
        <dbReference type="ARBA" id="ARBA00022729"/>
    </source>
</evidence>
<organism evidence="12 13">
    <name type="scientific">Purpureocillium lavendulum</name>
    <dbReference type="NCBI Taxonomy" id="1247861"/>
    <lineage>
        <taxon>Eukaryota</taxon>
        <taxon>Fungi</taxon>
        <taxon>Dikarya</taxon>
        <taxon>Ascomycota</taxon>
        <taxon>Pezizomycotina</taxon>
        <taxon>Sordariomycetes</taxon>
        <taxon>Hypocreomycetidae</taxon>
        <taxon>Hypocreales</taxon>
        <taxon>Ophiocordycipitaceae</taxon>
        <taxon>Purpureocillium</taxon>
    </lineage>
</organism>
<dbReference type="GO" id="GO:0046872">
    <property type="term" value="F:metal ion binding"/>
    <property type="evidence" value="ECO:0007669"/>
    <property type="project" value="UniProtKB-KW"/>
</dbReference>
<dbReference type="Pfam" id="PF07519">
    <property type="entry name" value="Tannase"/>
    <property type="match status" value="1"/>
</dbReference>
<dbReference type="Proteomes" id="UP001163105">
    <property type="component" value="Unassembled WGS sequence"/>
</dbReference>
<evidence type="ECO:0000313" key="12">
    <source>
        <dbReference type="EMBL" id="KAJ6442610.1"/>
    </source>
</evidence>
<keyword evidence="4" id="KW-0479">Metal-binding</keyword>
<comment type="similarity">
    <text evidence="1 10">Belongs to the tannase family.</text>
</comment>
<evidence type="ECO:0000256" key="4">
    <source>
        <dbReference type="ARBA" id="ARBA00022723"/>
    </source>
</evidence>
<evidence type="ECO:0000256" key="9">
    <source>
        <dbReference type="ARBA" id="ARBA00034075"/>
    </source>
</evidence>
<evidence type="ECO:0000256" key="7">
    <source>
        <dbReference type="ARBA" id="ARBA00022837"/>
    </source>
</evidence>
<dbReference type="EMBL" id="JAQHRD010000003">
    <property type="protein sequence ID" value="KAJ6442610.1"/>
    <property type="molecule type" value="Genomic_DNA"/>
</dbReference>
<keyword evidence="6 10" id="KW-0378">Hydrolase</keyword>
<dbReference type="GO" id="GO:0045493">
    <property type="term" value="P:xylan catabolic process"/>
    <property type="evidence" value="ECO:0007669"/>
    <property type="project" value="UniProtKB-KW"/>
</dbReference>
<keyword evidence="2" id="KW-0719">Serine esterase</keyword>
<gene>
    <name evidence="12" type="primary">FAEB</name>
    <name evidence="12" type="ORF">O9K51_03785</name>
</gene>
<keyword evidence="3" id="KW-0858">Xylan degradation</keyword>
<evidence type="ECO:0000256" key="6">
    <source>
        <dbReference type="ARBA" id="ARBA00022801"/>
    </source>
</evidence>
<comment type="catalytic activity">
    <reaction evidence="9">
        <text>feruloyl-polysaccharide + H2O = ferulate + polysaccharide.</text>
        <dbReference type="EC" id="3.1.1.73"/>
    </reaction>
</comment>
<feature type="compositionally biased region" description="Acidic residues" evidence="11">
    <location>
        <begin position="39"/>
        <end position="57"/>
    </location>
</feature>
<accession>A0AB34FUP2</accession>
<keyword evidence="13" id="KW-1185">Reference proteome</keyword>
<dbReference type="AlphaFoldDB" id="A0AB34FUP2"/>
<evidence type="ECO:0000256" key="10">
    <source>
        <dbReference type="RuleBase" id="RU361238"/>
    </source>
</evidence>
<keyword evidence="5" id="KW-0732">Signal</keyword>
<sequence length="855" mass="90388">MEGRLARPVRALVREPPARQVPLVGRQPARRLGVVGQQEPDEDGGDDGGDALEDEEPAPAREAAGLVHVADAVRDGAAKGARERRRREDGGHADGALLGAVPERQVVDEAGEEACATFGEDAGLEGQRQGQRQLRRTGFKHAQQEAHDGDGRVVARAAQAHGDGAPRQHEEGDPAAGAQALEEVVGGHLEERVGDEEDHEGNGVLVGRHAGLVEQVVAGGRVEDLGVADVGAVEVAEQVDGRRERDDAQVLLAEEGPRALGVVARRRVGAAVVVLAGVSSGCATAAGDLAHLLVGLDIVLDLGREPEGIVGLGRSHGGGLVGSWSDGEVQDLDVESALKPTSASDADGQFEAHGTWHQDPKASYSITDMFSIFVSLVWAAVADGLGHRPSPQQQCRALAGLEVAEAVITNTSYVPAGAVSIPGSGATNTDPFCRLYGTRPYAGNNSVEFEVWLPDRGRYNDRLLVVGNGGMAGTIDESALLTCVNRDFACAGGDAGHRASENNNGSGAPGVFLPYLHDRAQTLAWIRDSIAYMTPPARSIVAAAYDRAPRYAYYQGCSTGGAQGFALAQHHPHLFDGIVAGSPGNWYSHLALSFLWNSVDDESPSYLPQSALDLITEAAIAKCDTLDGVADGVIENPLACDFDIDSLRCYTGDSPCLTDEQVKQAKKIYSGPRGAYPGFSVGSESSWAVQEGSLADAFSIPILQNLVFGDLAYNASTFDWDADVALVDERAGALIDDISPDLSGFRAHGGKLVVTQAWADPYNAASWPMQHRAQMQRAMGDVDDWFALFMVPAQAQWHSLDALMSWVEGGHRPTEMLSSSPADGSNTTRKLCPWPATAKYTGGDVGRWTSYTCGL</sequence>
<dbReference type="PANTHER" id="PTHR33938:SF15">
    <property type="entry name" value="FERULOYL ESTERASE B-RELATED"/>
    <property type="match status" value="1"/>
</dbReference>
<reference evidence="12" key="1">
    <citation type="submission" date="2023-01" db="EMBL/GenBank/DDBJ databases">
        <title>The growth and conidiation of Purpureocillium lavendulum are regulated by nitrogen source and histone H3K14 acetylation.</title>
        <authorList>
            <person name="Tang P."/>
            <person name="Han J."/>
            <person name="Zhang C."/>
            <person name="Tang P."/>
            <person name="Qi F."/>
            <person name="Zhang K."/>
            <person name="Liang L."/>
        </authorList>
    </citation>
    <scope>NUCLEOTIDE SEQUENCE</scope>
    <source>
        <strain evidence="12">YMF1.00683</strain>
    </source>
</reference>
<evidence type="ECO:0000256" key="11">
    <source>
        <dbReference type="SAM" id="MobiDB-lite"/>
    </source>
</evidence>
<dbReference type="SUPFAM" id="SSF53474">
    <property type="entry name" value="alpha/beta-Hydrolases"/>
    <property type="match status" value="2"/>
</dbReference>
<keyword evidence="7" id="KW-0106">Calcium</keyword>
<protein>
    <recommendedName>
        <fullName evidence="10">Carboxylic ester hydrolase</fullName>
        <ecNumber evidence="10">3.1.1.-</ecNumber>
    </recommendedName>
</protein>
<dbReference type="EC" id="3.1.1.-" evidence="10"/>
<feature type="region of interest" description="Disordered" evidence="11">
    <location>
        <begin position="1"/>
        <end position="99"/>
    </location>
</feature>
<feature type="region of interest" description="Disordered" evidence="11">
    <location>
        <begin position="123"/>
        <end position="150"/>
    </location>
</feature>
<keyword evidence="8" id="KW-1015">Disulfide bond</keyword>